<comment type="cofactor">
    <cofactor evidence="1">
        <name>FAD</name>
        <dbReference type="ChEBI" id="CHEBI:57692"/>
    </cofactor>
</comment>
<evidence type="ECO:0000259" key="5">
    <source>
        <dbReference type="Pfam" id="PF01494"/>
    </source>
</evidence>
<evidence type="ECO:0000256" key="2">
    <source>
        <dbReference type="ARBA" id="ARBA00022630"/>
    </source>
</evidence>
<dbReference type="Gene3D" id="3.30.70.2450">
    <property type="match status" value="1"/>
</dbReference>
<dbReference type="PANTHER" id="PTHR43004">
    <property type="entry name" value="TRK SYSTEM POTASSIUM UPTAKE PROTEIN"/>
    <property type="match status" value="1"/>
</dbReference>
<dbReference type="InterPro" id="IPR002938">
    <property type="entry name" value="FAD-bd"/>
</dbReference>
<dbReference type="AlphaFoldDB" id="A0AAX4P492"/>
<dbReference type="InterPro" id="IPR050641">
    <property type="entry name" value="RIFMO-like"/>
</dbReference>
<feature type="domain" description="FAD-binding" evidence="5">
    <location>
        <begin position="2"/>
        <end position="394"/>
    </location>
</feature>
<dbReference type="GO" id="GO:0071949">
    <property type="term" value="F:FAD binding"/>
    <property type="evidence" value="ECO:0007669"/>
    <property type="project" value="InterPro"/>
</dbReference>
<feature type="region of interest" description="Disordered" evidence="4">
    <location>
        <begin position="493"/>
        <end position="526"/>
    </location>
</feature>
<keyword evidence="3" id="KW-0274">FAD</keyword>
<evidence type="ECO:0000313" key="6">
    <source>
        <dbReference type="EMBL" id="WZN60974.1"/>
    </source>
</evidence>
<keyword evidence="6" id="KW-0503">Monooxygenase</keyword>
<dbReference type="InterPro" id="IPR036188">
    <property type="entry name" value="FAD/NAD-bd_sf"/>
</dbReference>
<accession>A0AAX4P492</accession>
<dbReference type="SUPFAM" id="SSF51905">
    <property type="entry name" value="FAD/NAD(P)-binding domain"/>
    <property type="match status" value="1"/>
</dbReference>
<dbReference type="PRINTS" id="PR00420">
    <property type="entry name" value="RNGMNOXGNASE"/>
</dbReference>
<proteinExistence type="predicted"/>
<keyword evidence="2" id="KW-0285">Flavoprotein</keyword>
<keyword evidence="6" id="KW-0560">Oxidoreductase</keyword>
<dbReference type="Pfam" id="PF01494">
    <property type="entry name" value="FAD_binding_3"/>
    <property type="match status" value="1"/>
</dbReference>
<dbReference type="GO" id="GO:0016709">
    <property type="term" value="F:oxidoreductase activity, acting on paired donors, with incorporation or reduction of molecular oxygen, NAD(P)H as one donor, and incorporation of one atom of oxygen"/>
    <property type="evidence" value="ECO:0007669"/>
    <property type="project" value="UniProtKB-ARBA"/>
</dbReference>
<keyword evidence="7" id="KW-1185">Reference proteome</keyword>
<feature type="compositionally biased region" description="Basic and acidic residues" evidence="4">
    <location>
        <begin position="500"/>
        <end position="517"/>
    </location>
</feature>
<evidence type="ECO:0000313" key="7">
    <source>
        <dbReference type="Proteomes" id="UP001472866"/>
    </source>
</evidence>
<dbReference type="Gene3D" id="3.50.50.60">
    <property type="entry name" value="FAD/NAD(P)-binding domain"/>
    <property type="match status" value="1"/>
</dbReference>
<evidence type="ECO:0000256" key="3">
    <source>
        <dbReference type="ARBA" id="ARBA00022827"/>
    </source>
</evidence>
<organism evidence="6 7">
    <name type="scientific">Chloropicon roscoffensis</name>
    <dbReference type="NCBI Taxonomy" id="1461544"/>
    <lineage>
        <taxon>Eukaryota</taxon>
        <taxon>Viridiplantae</taxon>
        <taxon>Chlorophyta</taxon>
        <taxon>Chloropicophyceae</taxon>
        <taxon>Chloropicales</taxon>
        <taxon>Chloropicaceae</taxon>
        <taxon>Chloropicon</taxon>
    </lineage>
</organism>
<name>A0AAX4P492_9CHLO</name>
<dbReference type="EMBL" id="CP151503">
    <property type="protein sequence ID" value="WZN60974.1"/>
    <property type="molecule type" value="Genomic_DNA"/>
</dbReference>
<evidence type="ECO:0000256" key="4">
    <source>
        <dbReference type="SAM" id="MobiDB-lite"/>
    </source>
</evidence>
<gene>
    <name evidence="6" type="ORF">HKI87_03g25080</name>
</gene>
<evidence type="ECO:0000256" key="1">
    <source>
        <dbReference type="ARBA" id="ARBA00001974"/>
    </source>
</evidence>
<protein>
    <submittedName>
        <fullName evidence="6">Flavoprotein monooxygenase</fullName>
    </submittedName>
</protein>
<dbReference type="PANTHER" id="PTHR43004:SF19">
    <property type="entry name" value="BINDING MONOOXYGENASE, PUTATIVE (JCVI)-RELATED"/>
    <property type="match status" value="1"/>
</dbReference>
<dbReference type="Proteomes" id="UP001472866">
    <property type="component" value="Chromosome 03"/>
</dbReference>
<sequence>MVVGAGLAGLSLALQLGRDGVRTLVLDPRPSDSMAQASPAAQVGGGTLITPVTAQWATKVGVHAALLRAEGCRVVDDLVGLSSPALLTNGKLAKQKPRPEPDISTREGALVAELQHKKGLVGAQSGYLNVKQSELENVIRGECSKAKSVAIAWGQSFESVVEEAEDGTLSCEVADIATGESRIVSCRYLCGCDGRGSRVRETEFRGKVEGFDNKEHKGMMLHMMCECSLGWDLDRAAYRLEQKSLNGFGPTIGGGACEPVPGADPKAYRLSVNAPFTMWAGSADPSESPPLSLLQKQLKPKLPKGAEISDVSWSRFYRMNHFVASSFRRGSAFLVGEAAHSHPPVGILPMNAAIADAADLAWKLSLAVRLGLRPNEGGILDSYEEERRAAAEDTRRSIAGYFSDLMQGKLDPVRYARNDCGLFSSLPEASQMVVRSDRAAAYPVRVGEIPPSVAGLLLTNTMSSKSFQDIACSSLRHKVFCFCSEWPVKMDSPFGGGESEPSHSGRIESSDRSDRSMGSEAETSIKRRGSAEVMTWERILQNTEFMLGRAFVSQCDFYVLHQTSKIAHTVDLDRHLSCDPVHVVDAESRLFREWFGEDALLSDTGAARGLLLRPDGRVGCIGEFPDFLEDLGHYHHRSGLAGGG</sequence>
<reference evidence="6 7" key="1">
    <citation type="submission" date="2024-03" db="EMBL/GenBank/DDBJ databases">
        <title>Complete genome sequence of the green alga Chloropicon roscoffensis RCC1871.</title>
        <authorList>
            <person name="Lemieux C."/>
            <person name="Pombert J.-F."/>
            <person name="Otis C."/>
            <person name="Turmel M."/>
        </authorList>
    </citation>
    <scope>NUCLEOTIDE SEQUENCE [LARGE SCALE GENOMIC DNA]</scope>
    <source>
        <strain evidence="6 7">RCC1871</strain>
    </source>
</reference>